<dbReference type="Pfam" id="PF04397">
    <property type="entry name" value="LytTR"/>
    <property type="match status" value="1"/>
</dbReference>
<dbReference type="InterPro" id="IPR001789">
    <property type="entry name" value="Sig_transdc_resp-reg_receiver"/>
</dbReference>
<reference evidence="1 2" key="1">
    <citation type="submission" date="2020-12" db="EMBL/GenBank/DDBJ databases">
        <title>HMF7856_wgs.fasta genome submission.</title>
        <authorList>
            <person name="Kang H."/>
            <person name="Kim H."/>
            <person name="Joh K."/>
        </authorList>
    </citation>
    <scope>NUCLEOTIDE SEQUENCE [LARGE SCALE GENOMIC DNA]</scope>
    <source>
        <strain evidence="1 2">HMF7856</strain>
    </source>
</reference>
<dbReference type="KEGG" id="mgik:GO620_012740"/>
<dbReference type="PROSITE" id="PS50930">
    <property type="entry name" value="HTH_LYTTR"/>
    <property type="match status" value="1"/>
</dbReference>
<dbReference type="PANTHER" id="PTHR37299">
    <property type="entry name" value="TRANSCRIPTIONAL REGULATOR-RELATED"/>
    <property type="match status" value="1"/>
</dbReference>
<dbReference type="EMBL" id="CP066775">
    <property type="protein sequence ID" value="QQL51574.1"/>
    <property type="molecule type" value="Genomic_DNA"/>
</dbReference>
<dbReference type="InterPro" id="IPR007492">
    <property type="entry name" value="LytTR_DNA-bd_dom"/>
</dbReference>
<dbReference type="PANTHER" id="PTHR37299:SF1">
    <property type="entry name" value="STAGE 0 SPORULATION PROTEIN A HOMOLOG"/>
    <property type="match status" value="1"/>
</dbReference>
<proteinExistence type="predicted"/>
<dbReference type="GO" id="GO:0000156">
    <property type="term" value="F:phosphorelay response regulator activity"/>
    <property type="evidence" value="ECO:0007669"/>
    <property type="project" value="InterPro"/>
</dbReference>
<gene>
    <name evidence="1" type="ORF">GO620_012740</name>
</gene>
<dbReference type="GO" id="GO:0003677">
    <property type="term" value="F:DNA binding"/>
    <property type="evidence" value="ECO:0007669"/>
    <property type="project" value="InterPro"/>
</dbReference>
<organism evidence="1 2">
    <name type="scientific">Mucilaginibacter ginkgonis</name>
    <dbReference type="NCBI Taxonomy" id="2682091"/>
    <lineage>
        <taxon>Bacteria</taxon>
        <taxon>Pseudomonadati</taxon>
        <taxon>Bacteroidota</taxon>
        <taxon>Sphingobacteriia</taxon>
        <taxon>Sphingobacteriales</taxon>
        <taxon>Sphingobacteriaceae</taxon>
        <taxon>Mucilaginibacter</taxon>
    </lineage>
</organism>
<dbReference type="InterPro" id="IPR011006">
    <property type="entry name" value="CheY-like_superfamily"/>
</dbReference>
<evidence type="ECO:0000313" key="1">
    <source>
        <dbReference type="EMBL" id="QQL51574.1"/>
    </source>
</evidence>
<dbReference type="InterPro" id="IPR046947">
    <property type="entry name" value="LytR-like"/>
</dbReference>
<dbReference type="SUPFAM" id="SSF52172">
    <property type="entry name" value="CheY-like"/>
    <property type="match status" value="1"/>
</dbReference>
<dbReference type="SMART" id="SM00850">
    <property type="entry name" value="LytTR"/>
    <property type="match status" value="1"/>
</dbReference>
<accession>A0A6I4I0C2</accession>
<keyword evidence="2" id="KW-1185">Reference proteome</keyword>
<dbReference type="PROSITE" id="PS50110">
    <property type="entry name" value="RESPONSE_REGULATORY"/>
    <property type="match status" value="1"/>
</dbReference>
<sequence>MKAIAVDDEPFALEVIRAHAAKVPFLELAQCFTNAFEAIAYLAKNKTDLIFLDIKMPDISGIELAESLPQKPLTIFTTAFAEHAVQSYELNAVDYLLKPFSFARFLKACNKVNDMLNASGQNGSAGESIFIKTGYESVKVNFDDILCLESGGNYITFVLTSGKSLLSRLTMTEAIDLIPANKFNRVHRSYIVNKNKVCKIERHQLQLDGGYTVPVSQSYFKGF</sequence>
<evidence type="ECO:0000313" key="2">
    <source>
        <dbReference type="Proteomes" id="UP000429232"/>
    </source>
</evidence>
<dbReference type="Gene3D" id="3.40.50.2300">
    <property type="match status" value="1"/>
</dbReference>
<dbReference type="AlphaFoldDB" id="A0A6I4I0C2"/>
<dbReference type="Pfam" id="PF00072">
    <property type="entry name" value="Response_reg"/>
    <property type="match status" value="1"/>
</dbReference>
<protein>
    <submittedName>
        <fullName evidence="1">Response regulator transcription factor</fullName>
    </submittedName>
</protein>
<dbReference type="SMART" id="SM00448">
    <property type="entry name" value="REC"/>
    <property type="match status" value="1"/>
</dbReference>
<dbReference type="Proteomes" id="UP000429232">
    <property type="component" value="Chromosome"/>
</dbReference>
<dbReference type="Gene3D" id="2.40.50.1020">
    <property type="entry name" value="LytTr DNA-binding domain"/>
    <property type="match status" value="1"/>
</dbReference>
<name>A0A6I4I0C2_9SPHI</name>